<protein>
    <recommendedName>
        <fullName evidence="4">GDP-mannose pyrophosphatase</fullName>
    </recommendedName>
    <alternativeName>
        <fullName evidence="6">GDP-mannose hydrolase</fullName>
    </alternativeName>
    <alternativeName>
        <fullName evidence="7">GDPMK</fullName>
    </alternativeName>
</protein>
<proteinExistence type="inferred from homology"/>
<dbReference type="EMBL" id="NPEX01000099">
    <property type="protein sequence ID" value="RAI43237.1"/>
    <property type="molecule type" value="Genomic_DNA"/>
</dbReference>
<dbReference type="GO" id="GO:0019693">
    <property type="term" value="P:ribose phosphate metabolic process"/>
    <property type="evidence" value="ECO:0007669"/>
    <property type="project" value="TreeGrafter"/>
</dbReference>
<evidence type="ECO:0000256" key="2">
    <source>
        <dbReference type="ARBA" id="ARBA00001946"/>
    </source>
</evidence>
<dbReference type="SUPFAM" id="SSF55811">
    <property type="entry name" value="Nudix"/>
    <property type="match status" value="1"/>
</dbReference>
<sequence length="210" mass="22668">MNKQSPPPVLADAPAEVALDGPALIGPGFRRYERYGVTIDHGGQPATMSRDILRIGRTVGMIAVDLARDEIVLIRQFRLASHIATGRGDLVEIPAGYIEPDEAPAAAAHRECVEEIGVAPRALREVFTFMPAPGMLEEFAHIFLVSVDASQVPEQAGATTEIEHTRPIRVPIDEAIATLDAGTIHNGYLILALQWLALNRGRLAVLLGED</sequence>
<evidence type="ECO:0000256" key="5">
    <source>
        <dbReference type="ARBA" id="ARBA00022801"/>
    </source>
</evidence>
<dbReference type="Proteomes" id="UP000249130">
    <property type="component" value="Unassembled WGS sequence"/>
</dbReference>
<evidence type="ECO:0000313" key="10">
    <source>
        <dbReference type="Proteomes" id="UP000249130"/>
    </source>
</evidence>
<dbReference type="AlphaFoldDB" id="A0A327KYS3"/>
<keyword evidence="5" id="KW-0378">Hydrolase</keyword>
<dbReference type="PANTHER" id="PTHR11839:SF18">
    <property type="entry name" value="NUDIX HYDROLASE DOMAIN-CONTAINING PROTEIN"/>
    <property type="match status" value="1"/>
</dbReference>
<comment type="similarity">
    <text evidence="3">Belongs to the Nudix hydrolase family. NudK subfamily.</text>
</comment>
<evidence type="ECO:0000256" key="6">
    <source>
        <dbReference type="ARBA" id="ARBA00032162"/>
    </source>
</evidence>
<comment type="cofactor">
    <cofactor evidence="2">
        <name>Mg(2+)</name>
        <dbReference type="ChEBI" id="CHEBI:18420"/>
    </cofactor>
</comment>
<dbReference type="GO" id="GO:0016787">
    <property type="term" value="F:hydrolase activity"/>
    <property type="evidence" value="ECO:0007669"/>
    <property type="project" value="UniProtKB-KW"/>
</dbReference>
<evidence type="ECO:0000259" key="8">
    <source>
        <dbReference type="PROSITE" id="PS51462"/>
    </source>
</evidence>
<evidence type="ECO:0000256" key="1">
    <source>
        <dbReference type="ARBA" id="ARBA00000847"/>
    </source>
</evidence>
<dbReference type="Pfam" id="PF00293">
    <property type="entry name" value="NUDIX"/>
    <property type="match status" value="1"/>
</dbReference>
<comment type="catalytic activity">
    <reaction evidence="1">
        <text>GDP-alpha-D-mannose + H2O = alpha-D-mannose 1-phosphate + GMP + 2 H(+)</text>
        <dbReference type="Rhea" id="RHEA:27978"/>
        <dbReference type="ChEBI" id="CHEBI:15377"/>
        <dbReference type="ChEBI" id="CHEBI:15378"/>
        <dbReference type="ChEBI" id="CHEBI:57527"/>
        <dbReference type="ChEBI" id="CHEBI:58115"/>
        <dbReference type="ChEBI" id="CHEBI:58409"/>
    </reaction>
</comment>
<accession>A0A327KYS3</accession>
<evidence type="ECO:0000256" key="7">
    <source>
        <dbReference type="ARBA" id="ARBA00032272"/>
    </source>
</evidence>
<dbReference type="PROSITE" id="PS51462">
    <property type="entry name" value="NUDIX"/>
    <property type="match status" value="1"/>
</dbReference>
<evidence type="ECO:0000256" key="4">
    <source>
        <dbReference type="ARBA" id="ARBA00016377"/>
    </source>
</evidence>
<dbReference type="Gene3D" id="3.90.79.10">
    <property type="entry name" value="Nucleoside Triphosphate Pyrophosphohydrolase"/>
    <property type="match status" value="1"/>
</dbReference>
<dbReference type="InterPro" id="IPR015797">
    <property type="entry name" value="NUDIX_hydrolase-like_dom_sf"/>
</dbReference>
<feature type="domain" description="Nudix hydrolase" evidence="8">
    <location>
        <begin position="54"/>
        <end position="193"/>
    </location>
</feature>
<organism evidence="9 10">
    <name type="scientific">Rhodoplanes roseus</name>
    <dbReference type="NCBI Taxonomy" id="29409"/>
    <lineage>
        <taxon>Bacteria</taxon>
        <taxon>Pseudomonadati</taxon>
        <taxon>Pseudomonadota</taxon>
        <taxon>Alphaproteobacteria</taxon>
        <taxon>Hyphomicrobiales</taxon>
        <taxon>Nitrobacteraceae</taxon>
        <taxon>Rhodoplanes</taxon>
    </lineage>
</organism>
<dbReference type="RefSeq" id="WP_111419913.1">
    <property type="nucleotide sequence ID" value="NZ_NPEX01000099.1"/>
</dbReference>
<dbReference type="OrthoDB" id="5292471at2"/>
<dbReference type="PANTHER" id="PTHR11839">
    <property type="entry name" value="UDP/ADP-SUGAR PYROPHOSPHATASE"/>
    <property type="match status" value="1"/>
</dbReference>
<dbReference type="GO" id="GO:0005829">
    <property type="term" value="C:cytosol"/>
    <property type="evidence" value="ECO:0007669"/>
    <property type="project" value="TreeGrafter"/>
</dbReference>
<gene>
    <name evidence="9" type="ORF">CH341_15435</name>
</gene>
<evidence type="ECO:0000256" key="3">
    <source>
        <dbReference type="ARBA" id="ARBA00007275"/>
    </source>
</evidence>
<reference evidence="9 10" key="1">
    <citation type="submission" date="2017-07" db="EMBL/GenBank/DDBJ databases">
        <title>Draft Genome Sequences of Select Purple Nonsulfur Bacteria.</title>
        <authorList>
            <person name="Lasarre B."/>
            <person name="Mckinlay J.B."/>
        </authorList>
    </citation>
    <scope>NUCLEOTIDE SEQUENCE [LARGE SCALE GENOMIC DNA]</scope>
    <source>
        <strain evidence="9 10">DSM 5909</strain>
    </source>
</reference>
<name>A0A327KYS3_9BRAD</name>
<evidence type="ECO:0000313" key="9">
    <source>
        <dbReference type="EMBL" id="RAI43237.1"/>
    </source>
</evidence>
<dbReference type="GO" id="GO:0006753">
    <property type="term" value="P:nucleoside phosphate metabolic process"/>
    <property type="evidence" value="ECO:0007669"/>
    <property type="project" value="TreeGrafter"/>
</dbReference>
<keyword evidence="10" id="KW-1185">Reference proteome</keyword>
<comment type="caution">
    <text evidence="9">The sequence shown here is derived from an EMBL/GenBank/DDBJ whole genome shotgun (WGS) entry which is preliminary data.</text>
</comment>
<dbReference type="InterPro" id="IPR000086">
    <property type="entry name" value="NUDIX_hydrolase_dom"/>
</dbReference>